<keyword evidence="4" id="KW-1185">Reference proteome</keyword>
<feature type="region of interest" description="Disordered" evidence="1">
    <location>
        <begin position="114"/>
        <end position="145"/>
    </location>
</feature>
<feature type="compositionally biased region" description="Basic and acidic residues" evidence="1">
    <location>
        <begin position="135"/>
        <end position="145"/>
    </location>
</feature>
<dbReference type="Proteomes" id="UP001601303">
    <property type="component" value="Unassembled WGS sequence"/>
</dbReference>
<evidence type="ECO:0000313" key="4">
    <source>
        <dbReference type="Proteomes" id="UP001601303"/>
    </source>
</evidence>
<proteinExistence type="predicted"/>
<protein>
    <recommendedName>
        <fullName evidence="2">Transposase for insertion sequence element IS21-like C-terminal domain-containing protein</fullName>
    </recommendedName>
</protein>
<organism evidence="3 4">
    <name type="scientific">Streptomyces hokutonensis</name>
    <dbReference type="NCBI Taxonomy" id="1306990"/>
    <lineage>
        <taxon>Bacteria</taxon>
        <taxon>Bacillati</taxon>
        <taxon>Actinomycetota</taxon>
        <taxon>Actinomycetes</taxon>
        <taxon>Kitasatosporales</taxon>
        <taxon>Streptomycetaceae</taxon>
        <taxon>Streptomyces</taxon>
    </lineage>
</organism>
<comment type="caution">
    <text evidence="3">The sequence shown here is derived from an EMBL/GenBank/DDBJ whole genome shotgun (WGS) entry which is preliminary data.</text>
</comment>
<accession>A0ABW6M7Y0</accession>
<dbReference type="EMBL" id="JBIAHM010000008">
    <property type="protein sequence ID" value="MFE9601433.1"/>
    <property type="molecule type" value="Genomic_DNA"/>
</dbReference>
<dbReference type="RefSeq" id="WP_388108646.1">
    <property type="nucleotide sequence ID" value="NZ_JBIAHM010000008.1"/>
</dbReference>
<name>A0ABW6M7Y0_9ACTN</name>
<feature type="domain" description="Transposase for insertion sequence element IS21-like C-terminal" evidence="2">
    <location>
        <begin position="35"/>
        <end position="71"/>
    </location>
</feature>
<dbReference type="Pfam" id="PF22483">
    <property type="entry name" value="Mu-transpos_C_2"/>
    <property type="match status" value="1"/>
</dbReference>
<gene>
    <name evidence="3" type="ORF">ACFYNQ_23070</name>
</gene>
<reference evidence="3 4" key="1">
    <citation type="submission" date="2024-10" db="EMBL/GenBank/DDBJ databases">
        <title>The Natural Products Discovery Center: Release of the First 8490 Sequenced Strains for Exploring Actinobacteria Biosynthetic Diversity.</title>
        <authorList>
            <person name="Kalkreuter E."/>
            <person name="Kautsar S.A."/>
            <person name="Yang D."/>
            <person name="Bader C.D."/>
            <person name="Teijaro C.N."/>
            <person name="Fluegel L."/>
            <person name="Davis C.M."/>
            <person name="Simpson J.R."/>
            <person name="Lauterbach L."/>
            <person name="Steele A.D."/>
            <person name="Gui C."/>
            <person name="Meng S."/>
            <person name="Li G."/>
            <person name="Viehrig K."/>
            <person name="Ye F."/>
            <person name="Su P."/>
            <person name="Kiefer A.F."/>
            <person name="Nichols A."/>
            <person name="Cepeda A.J."/>
            <person name="Yan W."/>
            <person name="Fan B."/>
            <person name="Jiang Y."/>
            <person name="Adhikari A."/>
            <person name="Zheng C.-J."/>
            <person name="Schuster L."/>
            <person name="Cowan T.M."/>
            <person name="Smanski M.J."/>
            <person name="Chevrette M.G."/>
            <person name="De Carvalho L.P.S."/>
            <person name="Shen B."/>
        </authorList>
    </citation>
    <scope>NUCLEOTIDE SEQUENCE [LARGE SCALE GENOMIC DNA]</scope>
    <source>
        <strain evidence="3 4">NPDC006488</strain>
    </source>
</reference>
<evidence type="ECO:0000256" key="1">
    <source>
        <dbReference type="SAM" id="MobiDB-lite"/>
    </source>
</evidence>
<evidence type="ECO:0000259" key="2">
    <source>
        <dbReference type="Pfam" id="PF22483"/>
    </source>
</evidence>
<sequence length="205" mass="22585">MTILPCPPADPETKGGPRRRAAEALLEEQQRLHPLPKEPVHGRVRPTRRVNRKSTISVEGVRYSVPHRLVDTRDRARFHRVGAPINCHRSQLHVEGSLMATSPQRPVDNSAALTPRTGPHFRAKLPGVSLPTGVTDRDAPYERPGPRPATWFGHHGPHTSTVPEESAVATLMLEIWCGGMTAEVERVPGADLSRTRQAETWTGAP</sequence>
<dbReference type="InterPro" id="IPR054353">
    <property type="entry name" value="IstA-like_C"/>
</dbReference>
<evidence type="ECO:0000313" key="3">
    <source>
        <dbReference type="EMBL" id="MFE9601433.1"/>
    </source>
</evidence>